<dbReference type="EMBL" id="FP476056">
    <property type="protein sequence ID" value="CAZ95055.1"/>
    <property type="molecule type" value="Genomic_DNA"/>
</dbReference>
<dbReference type="SUPFAM" id="SSF53649">
    <property type="entry name" value="Alkaline phosphatase-like"/>
    <property type="match status" value="1"/>
</dbReference>
<dbReference type="PANTHER" id="PTHR10151:SF120">
    <property type="entry name" value="BIS(5'-ADENOSYL)-TRIPHOSPHATASE"/>
    <property type="match status" value="1"/>
</dbReference>
<protein>
    <submittedName>
        <fullName evidence="2">Type I phosphodiesterase</fullName>
        <ecNumber evidence="2">3.-.-.-</ecNumber>
    </submittedName>
</protein>
<organism evidence="2 3">
    <name type="scientific">Zobellia galactanivorans (strain DSM 12802 / CCUG 47099 / CIP 106680 / NCIMB 13871 / Dsij)</name>
    <dbReference type="NCBI Taxonomy" id="63186"/>
    <lineage>
        <taxon>Bacteria</taxon>
        <taxon>Pseudomonadati</taxon>
        <taxon>Bacteroidota</taxon>
        <taxon>Flavobacteriia</taxon>
        <taxon>Flavobacteriales</taxon>
        <taxon>Flavobacteriaceae</taxon>
        <taxon>Zobellia</taxon>
    </lineage>
</organism>
<sequence>MVMISIRKKKMSGFLAIILLTFTAVAQDFKKEQKIKTLVVFFDGLRPDYITPELMPNVYSISQSGSYGKRHHSVFPTVTRVNATSFSTGSYPTTHGLMGNSVYFPEVYDKRGINTGDYHELEKINKTTNGRLLTSTTLGEIIQKAGARMMVFSSGSTGQALMQNHTVAGGAIINPELILPLSLKEEIIKDVGPIPEKTKPNKAQHQWITNAFLKYGLDSNGPLVSSIWYSDPDGTAHSNGIGDSKVTEAIKFVDAEFGRILNEMRSQNLEQYFNIIISADHGFITHIGNISISDFLINEGLKKDKDSDDVILVGGAIHVKNHDCVTIQKIVTALQNEDWIGAIFSKAKKPGELMGSIQGTLSFESIHWNHKERAADILVDVNWNDSINENGYAGKGYLKGLAGHGGLSPYEVNIALLVKGPSFKKNIISALPTSNVDIAPTILAIYGLPIPETMDGRVIGELLTGKRANKNTQPKEESIKATVELEDGSYNLTLNRTALGEYFYVDSAQVERTH</sequence>
<evidence type="ECO:0000256" key="1">
    <source>
        <dbReference type="SAM" id="SignalP"/>
    </source>
</evidence>
<dbReference type="Proteomes" id="UP000008898">
    <property type="component" value="Chromosome"/>
</dbReference>
<dbReference type="PANTHER" id="PTHR10151">
    <property type="entry name" value="ECTONUCLEOTIDE PYROPHOSPHATASE/PHOSPHODIESTERASE"/>
    <property type="match status" value="1"/>
</dbReference>
<gene>
    <name evidence="2" type="ordered locus">zobellia_998</name>
</gene>
<keyword evidence="1" id="KW-0732">Signal</keyword>
<proteinExistence type="predicted"/>
<dbReference type="InterPro" id="IPR017850">
    <property type="entry name" value="Alkaline_phosphatase_core_sf"/>
</dbReference>
<keyword evidence="3" id="KW-1185">Reference proteome</keyword>
<dbReference type="HOGENOM" id="CLU_039509_0_0_10"/>
<dbReference type="InterPro" id="IPR002591">
    <property type="entry name" value="Phosphodiest/P_Trfase"/>
</dbReference>
<name>G0L2L2_ZOBGA</name>
<dbReference type="PATRIC" id="fig|63186.3.peg.981"/>
<dbReference type="GO" id="GO:0016787">
    <property type="term" value="F:hydrolase activity"/>
    <property type="evidence" value="ECO:0007669"/>
    <property type="project" value="UniProtKB-KW"/>
</dbReference>
<dbReference type="EC" id="3.-.-.-" evidence="2"/>
<dbReference type="Pfam" id="PF01663">
    <property type="entry name" value="Phosphodiest"/>
    <property type="match status" value="1"/>
</dbReference>
<keyword evidence="2" id="KW-0378">Hydrolase</keyword>
<reference evidence="2 3" key="2">
    <citation type="journal article" date="2012" name="Environ. Microbiol.">
        <title>Characterization of the first alginolytic operons in a marine bacterium: from their emergence in marine Flavobacteriia to their independent transfers to marine Proteobacteria and human gut Bacteroides.</title>
        <authorList>
            <person name="Thomas F."/>
            <person name="Barbeyron T."/>
            <person name="Tonon T."/>
            <person name="Genicot S."/>
            <person name="Czjzek M."/>
            <person name="Michel G."/>
        </authorList>
    </citation>
    <scope>NUCLEOTIDE SEQUENCE [LARGE SCALE GENOMIC DNA]</scope>
    <source>
        <strain evidence="3">DSM 12802 / CCUG 47099 / CIP 106680 / NCIMB 13871 / Dsij</strain>
    </source>
</reference>
<evidence type="ECO:0000313" key="2">
    <source>
        <dbReference type="EMBL" id="CAZ95055.1"/>
    </source>
</evidence>
<accession>G0L2L2</accession>
<reference evidence="3" key="1">
    <citation type="submission" date="2009-07" db="EMBL/GenBank/DDBJ databases">
        <title>Complete genome sequence of Zobellia galactanivorans Dsij.</title>
        <authorList>
            <consortium name="Genoscope - CEA"/>
        </authorList>
    </citation>
    <scope>NUCLEOTIDE SEQUENCE [LARGE SCALE GENOMIC DNA]</scope>
    <source>
        <strain evidence="3">DSM 12802 / CCUG 47099 / CIP 106680 / NCIMB 13871 / Dsij</strain>
    </source>
</reference>
<evidence type="ECO:0000313" key="3">
    <source>
        <dbReference type="Proteomes" id="UP000008898"/>
    </source>
</evidence>
<dbReference type="KEGG" id="zga:ZOBELLIA_998"/>
<feature type="signal peptide" evidence="1">
    <location>
        <begin position="1"/>
        <end position="26"/>
    </location>
</feature>
<dbReference type="AlphaFoldDB" id="G0L2L2"/>
<dbReference type="Gene3D" id="3.40.720.10">
    <property type="entry name" value="Alkaline Phosphatase, subunit A"/>
    <property type="match status" value="1"/>
</dbReference>
<feature type="chain" id="PRO_5003402587" evidence="1">
    <location>
        <begin position="27"/>
        <end position="514"/>
    </location>
</feature>
<dbReference type="STRING" id="63186.ZOBELLIA_998"/>